<dbReference type="PANTHER" id="PTHR24031">
    <property type="entry name" value="RNA HELICASE"/>
    <property type="match status" value="1"/>
</dbReference>
<dbReference type="InParanoid" id="A0A1E7EXB0"/>
<feature type="domain" description="Helicase C-terminal" evidence="7">
    <location>
        <begin position="225"/>
        <end position="378"/>
    </location>
</feature>
<dbReference type="EC" id="3.6.4.13" evidence="5"/>
<dbReference type="Pfam" id="PF00270">
    <property type="entry name" value="DEAD"/>
    <property type="match status" value="1"/>
</dbReference>
<dbReference type="InterPro" id="IPR027417">
    <property type="entry name" value="P-loop_NTPase"/>
</dbReference>
<dbReference type="PROSITE" id="PS51194">
    <property type="entry name" value="HELICASE_CTER"/>
    <property type="match status" value="1"/>
</dbReference>
<dbReference type="GO" id="GO:0016787">
    <property type="term" value="F:hydrolase activity"/>
    <property type="evidence" value="ECO:0007669"/>
    <property type="project" value="UniProtKB-KW"/>
</dbReference>
<keyword evidence="2 5" id="KW-0378">Hydrolase</keyword>
<dbReference type="GO" id="GO:0003724">
    <property type="term" value="F:RNA helicase activity"/>
    <property type="evidence" value="ECO:0007669"/>
    <property type="project" value="UniProtKB-EC"/>
</dbReference>
<dbReference type="Gene3D" id="3.40.50.300">
    <property type="entry name" value="P-loop containing nucleotide triphosphate hydrolases"/>
    <property type="match status" value="2"/>
</dbReference>
<reference evidence="8 9" key="1">
    <citation type="submission" date="2016-09" db="EMBL/GenBank/DDBJ databases">
        <title>Extensive genetic diversity and differential bi-allelic expression allows diatom success in the polar Southern Ocean.</title>
        <authorList>
            <consortium name="DOE Joint Genome Institute"/>
            <person name="Mock T."/>
            <person name="Otillar R.P."/>
            <person name="Strauss J."/>
            <person name="Dupont C."/>
            <person name="Frickenhaus S."/>
            <person name="Maumus F."/>
            <person name="Mcmullan M."/>
            <person name="Sanges R."/>
            <person name="Schmutz J."/>
            <person name="Toseland A."/>
            <person name="Valas R."/>
            <person name="Veluchamy A."/>
            <person name="Ward B.J."/>
            <person name="Allen A."/>
            <person name="Barry K."/>
            <person name="Falciatore A."/>
            <person name="Ferrante M."/>
            <person name="Fortunato A.E."/>
            <person name="Gloeckner G."/>
            <person name="Gruber A."/>
            <person name="Hipkin R."/>
            <person name="Janech M."/>
            <person name="Kroth P."/>
            <person name="Leese F."/>
            <person name="Lindquist E."/>
            <person name="Lyon B.R."/>
            <person name="Martin J."/>
            <person name="Mayer C."/>
            <person name="Parker M."/>
            <person name="Quesneville H."/>
            <person name="Raymond J."/>
            <person name="Uhlig C."/>
            <person name="Valentin K.U."/>
            <person name="Worden A.Z."/>
            <person name="Armbrust E.V."/>
            <person name="Bowler C."/>
            <person name="Green B."/>
            <person name="Moulton V."/>
            <person name="Van Oosterhout C."/>
            <person name="Grigoriev I."/>
        </authorList>
    </citation>
    <scope>NUCLEOTIDE SEQUENCE [LARGE SCALE GENOMIC DNA]</scope>
    <source>
        <strain evidence="8 9">CCMP1102</strain>
    </source>
</reference>
<gene>
    <name evidence="8" type="ORF">FRACYDRAFT_228331</name>
</gene>
<keyword evidence="3 5" id="KW-0067">ATP-binding</keyword>
<dbReference type="SMART" id="SM00487">
    <property type="entry name" value="DEXDc"/>
    <property type="match status" value="1"/>
</dbReference>
<dbReference type="SUPFAM" id="SSF52540">
    <property type="entry name" value="P-loop containing nucleoside triphosphate hydrolases"/>
    <property type="match status" value="2"/>
</dbReference>
<dbReference type="InterPro" id="IPR001650">
    <property type="entry name" value="Helicase_C-like"/>
</dbReference>
<protein>
    <recommendedName>
        <fullName evidence="5">ATP-dependent RNA helicase</fullName>
        <ecNumber evidence="5">3.6.4.13</ecNumber>
    </recommendedName>
</protein>
<evidence type="ECO:0000256" key="1">
    <source>
        <dbReference type="ARBA" id="ARBA00022741"/>
    </source>
</evidence>
<dbReference type="EMBL" id="KV784371">
    <property type="protein sequence ID" value="OEU10542.1"/>
    <property type="molecule type" value="Genomic_DNA"/>
</dbReference>
<dbReference type="AlphaFoldDB" id="A0A1E7EXB0"/>
<evidence type="ECO:0000313" key="8">
    <source>
        <dbReference type="EMBL" id="OEU10542.1"/>
    </source>
</evidence>
<evidence type="ECO:0000259" key="6">
    <source>
        <dbReference type="PROSITE" id="PS51192"/>
    </source>
</evidence>
<comment type="domain">
    <text evidence="5">The Q motif is unique to and characteristic of the DEAD box family of RNA helicases and controls ATP binding and hydrolysis.</text>
</comment>
<proteinExistence type="inferred from homology"/>
<name>A0A1E7EXB0_9STRA</name>
<sequence length="423" mass="47301">MTAVQAETLPLILKGSSDHQDCLAKAKTGTGKTLAFMIPTIERIMAAMSNRSKNRSDICCLVISPTRELASQIGAETERLLSFHQKEIQKVVVCVGGTNKNKDVRSLAGTTPIVVATPGRLLDHLQNGGLAQRMARLDSLILDEADQLLDMGFRPDIERILRLLQPSRQTRQTLLFSATIPDSVSEIANIALRKGYNFVDTVGQESEQTHKHVQQQVMITPQELQIQALANILERETNNKPYKIMVFFTTARLTGFMAELFNSVSSQNGYDVLEIHSRKSQKQREKASDKFRKQKNAIMFSSDVTARGMDYPDVTFVLQVELNDMPLEMIPVPKYERASSAAATGIQNVCKIEGLRIAAEQAYRAWLGYYNGHLKKVKWDKRTMVQQGNMWGRQIGLKEQPGIQKRTIGKMGLKGVPGVKIEN</sequence>
<dbReference type="SMART" id="SM00490">
    <property type="entry name" value="HELICc"/>
    <property type="match status" value="1"/>
</dbReference>
<evidence type="ECO:0000259" key="7">
    <source>
        <dbReference type="PROSITE" id="PS51194"/>
    </source>
</evidence>
<dbReference type="PROSITE" id="PS51192">
    <property type="entry name" value="HELICASE_ATP_BIND_1"/>
    <property type="match status" value="1"/>
</dbReference>
<evidence type="ECO:0000256" key="4">
    <source>
        <dbReference type="ARBA" id="ARBA00022884"/>
    </source>
</evidence>
<organism evidence="8 9">
    <name type="scientific">Fragilariopsis cylindrus CCMP1102</name>
    <dbReference type="NCBI Taxonomy" id="635003"/>
    <lineage>
        <taxon>Eukaryota</taxon>
        <taxon>Sar</taxon>
        <taxon>Stramenopiles</taxon>
        <taxon>Ochrophyta</taxon>
        <taxon>Bacillariophyta</taxon>
        <taxon>Bacillariophyceae</taxon>
        <taxon>Bacillariophycidae</taxon>
        <taxon>Bacillariales</taxon>
        <taxon>Bacillariaceae</taxon>
        <taxon>Fragilariopsis</taxon>
    </lineage>
</organism>
<evidence type="ECO:0000256" key="5">
    <source>
        <dbReference type="RuleBase" id="RU365068"/>
    </source>
</evidence>
<keyword evidence="1 5" id="KW-0547">Nucleotide-binding</keyword>
<dbReference type="GO" id="GO:0003723">
    <property type="term" value="F:RNA binding"/>
    <property type="evidence" value="ECO:0007669"/>
    <property type="project" value="UniProtKB-UniRule"/>
</dbReference>
<feature type="domain" description="Helicase ATP-binding" evidence="6">
    <location>
        <begin position="13"/>
        <end position="198"/>
    </location>
</feature>
<comment type="function">
    <text evidence="5">RNA helicase.</text>
</comment>
<dbReference type="Pfam" id="PF00271">
    <property type="entry name" value="Helicase_C"/>
    <property type="match status" value="1"/>
</dbReference>
<dbReference type="InterPro" id="IPR011545">
    <property type="entry name" value="DEAD/DEAH_box_helicase_dom"/>
</dbReference>
<dbReference type="OrthoDB" id="193716at2759"/>
<evidence type="ECO:0000313" key="9">
    <source>
        <dbReference type="Proteomes" id="UP000095751"/>
    </source>
</evidence>
<evidence type="ECO:0000256" key="3">
    <source>
        <dbReference type="ARBA" id="ARBA00022840"/>
    </source>
</evidence>
<dbReference type="Proteomes" id="UP000095751">
    <property type="component" value="Unassembled WGS sequence"/>
</dbReference>
<dbReference type="InterPro" id="IPR014001">
    <property type="entry name" value="Helicase_ATP-bd"/>
</dbReference>
<keyword evidence="9" id="KW-1185">Reference proteome</keyword>
<dbReference type="GO" id="GO:0005524">
    <property type="term" value="F:ATP binding"/>
    <property type="evidence" value="ECO:0007669"/>
    <property type="project" value="UniProtKB-UniRule"/>
</dbReference>
<comment type="catalytic activity">
    <reaction evidence="5">
        <text>ATP + H2O = ADP + phosphate + H(+)</text>
        <dbReference type="Rhea" id="RHEA:13065"/>
        <dbReference type="ChEBI" id="CHEBI:15377"/>
        <dbReference type="ChEBI" id="CHEBI:15378"/>
        <dbReference type="ChEBI" id="CHEBI:30616"/>
        <dbReference type="ChEBI" id="CHEBI:43474"/>
        <dbReference type="ChEBI" id="CHEBI:456216"/>
        <dbReference type="EC" id="3.6.4.13"/>
    </reaction>
</comment>
<dbReference type="KEGG" id="fcy:FRACYDRAFT_228331"/>
<comment type="similarity">
    <text evidence="5">Belongs to the DEAD box helicase family.</text>
</comment>
<keyword evidence="5" id="KW-0347">Helicase</keyword>
<accession>A0A1E7EXB0</accession>
<keyword evidence="4 5" id="KW-0694">RNA-binding</keyword>
<evidence type="ECO:0000256" key="2">
    <source>
        <dbReference type="ARBA" id="ARBA00022801"/>
    </source>
</evidence>